<dbReference type="Proteomes" id="UP000799750">
    <property type="component" value="Unassembled WGS sequence"/>
</dbReference>
<evidence type="ECO:0000256" key="2">
    <source>
        <dbReference type="ARBA" id="ARBA00023015"/>
    </source>
</evidence>
<dbReference type="GO" id="GO:0008270">
    <property type="term" value="F:zinc ion binding"/>
    <property type="evidence" value="ECO:0007669"/>
    <property type="project" value="InterPro"/>
</dbReference>
<dbReference type="Pfam" id="PF04082">
    <property type="entry name" value="Fungal_trans"/>
    <property type="match status" value="1"/>
</dbReference>
<dbReference type="SMART" id="SM00066">
    <property type="entry name" value="GAL4"/>
    <property type="match status" value="1"/>
</dbReference>
<dbReference type="EMBL" id="MU004192">
    <property type="protein sequence ID" value="KAF2493139.1"/>
    <property type="molecule type" value="Genomic_DNA"/>
</dbReference>
<keyword evidence="3" id="KW-0804">Transcription</keyword>
<dbReference type="Gene3D" id="4.10.240.10">
    <property type="entry name" value="Zn(2)-C6 fungal-type DNA-binding domain"/>
    <property type="match status" value="1"/>
</dbReference>
<dbReference type="Pfam" id="PF00172">
    <property type="entry name" value="Zn_clus"/>
    <property type="match status" value="1"/>
</dbReference>
<dbReference type="InterPro" id="IPR007219">
    <property type="entry name" value="XnlR_reg_dom"/>
</dbReference>
<evidence type="ECO:0000313" key="8">
    <source>
        <dbReference type="Proteomes" id="UP000799750"/>
    </source>
</evidence>
<dbReference type="SUPFAM" id="SSF57701">
    <property type="entry name" value="Zn2/Cys6 DNA-binding domain"/>
    <property type="match status" value="1"/>
</dbReference>
<evidence type="ECO:0000256" key="3">
    <source>
        <dbReference type="ARBA" id="ARBA00023163"/>
    </source>
</evidence>
<dbReference type="CDD" id="cd00067">
    <property type="entry name" value="GAL4"/>
    <property type="match status" value="1"/>
</dbReference>
<evidence type="ECO:0000256" key="5">
    <source>
        <dbReference type="SAM" id="MobiDB-lite"/>
    </source>
</evidence>
<dbReference type="GO" id="GO:0000978">
    <property type="term" value="F:RNA polymerase II cis-regulatory region sequence-specific DNA binding"/>
    <property type="evidence" value="ECO:0007669"/>
    <property type="project" value="TreeGrafter"/>
</dbReference>
<keyword evidence="2" id="KW-0805">Transcription regulation</keyword>
<dbReference type="InterPro" id="IPR036864">
    <property type="entry name" value="Zn2-C6_fun-type_DNA-bd_sf"/>
</dbReference>
<name>A0A6A6QLX1_9PEZI</name>
<gene>
    <name evidence="7" type="ORF">BU16DRAFT_489544</name>
</gene>
<dbReference type="PROSITE" id="PS00463">
    <property type="entry name" value="ZN2_CY6_FUNGAL_1"/>
    <property type="match status" value="1"/>
</dbReference>
<dbReference type="GO" id="GO:0005634">
    <property type="term" value="C:nucleus"/>
    <property type="evidence" value="ECO:0007669"/>
    <property type="project" value="TreeGrafter"/>
</dbReference>
<dbReference type="CDD" id="cd12148">
    <property type="entry name" value="fungal_TF_MHR"/>
    <property type="match status" value="1"/>
</dbReference>
<evidence type="ECO:0000256" key="1">
    <source>
        <dbReference type="ARBA" id="ARBA00022723"/>
    </source>
</evidence>
<feature type="domain" description="Zn(2)-C6 fungal-type" evidence="6">
    <location>
        <begin position="19"/>
        <end position="48"/>
    </location>
</feature>
<sequence>MMIQRRTKEGEKYQRLPRACESCRLRKIKCNGANPCRGCLNHNEACQYRVKPRNRRTKDELASPIRHTTTSQPNLPNASSQIDPLQSREAIQSVSATDHVSPMGTIQLYYGPSSNFSFLQHIYRSLVCPSSRKNHISPEVQEGGPGLDFFQQRQSYFALAPEYPPYDMNISFLTLDCAKRLVQSYATTLGHLVPIWSEAELLCRLTALYCQLQRNDGSFSPDKTILLCILAIGAATAEMLDWAEILYIRAKSECIMFEDVMNLQAVQIPLLMAQYQTNMGRSNSSYIYLGTAARKALAIGLHRGIGAHDDGSDSSLVQETRTTLWSLYFFETQVYWTSFGLGRICSLDADDISCPYPDNQEFLASICQLSAIMSRCSKNLYSKRQNTLKQMWKAASTINDELRVFATKVGIGTTDQSRTSTPSESQSVQRFLLNNLYYQTVILTFRPFLIVWAANQQANMGGDSGGDYPITPLSVEQKWLREARRNVVDAAQDLIAHLAHAHTELPVVKKFRYHAFYVEFACCLLLYTYIWEERLLYTDYIKTGLACLRAMQPGEPVTSSIVCIERMRQIVQQSSDSVSVVTGGEQPCSAQTLDTTNPFAFPTGPPTSNDPSRDFMSLWQPELISSRPSTDFGSMSWIFDVAASSPSSIFPIDMLD</sequence>
<evidence type="ECO:0000313" key="7">
    <source>
        <dbReference type="EMBL" id="KAF2493139.1"/>
    </source>
</evidence>
<dbReference type="GO" id="GO:0006351">
    <property type="term" value="P:DNA-templated transcription"/>
    <property type="evidence" value="ECO:0007669"/>
    <property type="project" value="InterPro"/>
</dbReference>
<evidence type="ECO:0000256" key="4">
    <source>
        <dbReference type="ARBA" id="ARBA00023242"/>
    </source>
</evidence>
<keyword evidence="4" id="KW-0539">Nucleus</keyword>
<dbReference type="PROSITE" id="PS50048">
    <property type="entry name" value="ZN2_CY6_FUNGAL_2"/>
    <property type="match status" value="1"/>
</dbReference>
<reference evidence="7" key="1">
    <citation type="journal article" date="2020" name="Stud. Mycol.">
        <title>101 Dothideomycetes genomes: a test case for predicting lifestyles and emergence of pathogens.</title>
        <authorList>
            <person name="Haridas S."/>
            <person name="Albert R."/>
            <person name="Binder M."/>
            <person name="Bloem J."/>
            <person name="Labutti K."/>
            <person name="Salamov A."/>
            <person name="Andreopoulos B."/>
            <person name="Baker S."/>
            <person name="Barry K."/>
            <person name="Bills G."/>
            <person name="Bluhm B."/>
            <person name="Cannon C."/>
            <person name="Castanera R."/>
            <person name="Culley D."/>
            <person name="Daum C."/>
            <person name="Ezra D."/>
            <person name="Gonzalez J."/>
            <person name="Henrissat B."/>
            <person name="Kuo A."/>
            <person name="Liang C."/>
            <person name="Lipzen A."/>
            <person name="Lutzoni F."/>
            <person name="Magnuson J."/>
            <person name="Mondo S."/>
            <person name="Nolan M."/>
            <person name="Ohm R."/>
            <person name="Pangilinan J."/>
            <person name="Park H.-J."/>
            <person name="Ramirez L."/>
            <person name="Alfaro M."/>
            <person name="Sun H."/>
            <person name="Tritt A."/>
            <person name="Yoshinaga Y."/>
            <person name="Zwiers L.-H."/>
            <person name="Turgeon B."/>
            <person name="Goodwin S."/>
            <person name="Spatafora J."/>
            <person name="Crous P."/>
            <person name="Grigoriev I."/>
        </authorList>
    </citation>
    <scope>NUCLEOTIDE SEQUENCE</scope>
    <source>
        <strain evidence="7">CBS 269.34</strain>
    </source>
</reference>
<dbReference type="InterPro" id="IPR001138">
    <property type="entry name" value="Zn2Cys6_DnaBD"/>
</dbReference>
<dbReference type="SMART" id="SM00906">
    <property type="entry name" value="Fungal_trans"/>
    <property type="match status" value="1"/>
</dbReference>
<protein>
    <recommendedName>
        <fullName evidence="6">Zn(2)-C6 fungal-type domain-containing protein</fullName>
    </recommendedName>
</protein>
<dbReference type="GO" id="GO:0000981">
    <property type="term" value="F:DNA-binding transcription factor activity, RNA polymerase II-specific"/>
    <property type="evidence" value="ECO:0007669"/>
    <property type="project" value="InterPro"/>
</dbReference>
<dbReference type="GO" id="GO:0000435">
    <property type="term" value="P:positive regulation of transcription from RNA polymerase II promoter by galactose"/>
    <property type="evidence" value="ECO:0007669"/>
    <property type="project" value="TreeGrafter"/>
</dbReference>
<organism evidence="7 8">
    <name type="scientific">Lophium mytilinum</name>
    <dbReference type="NCBI Taxonomy" id="390894"/>
    <lineage>
        <taxon>Eukaryota</taxon>
        <taxon>Fungi</taxon>
        <taxon>Dikarya</taxon>
        <taxon>Ascomycota</taxon>
        <taxon>Pezizomycotina</taxon>
        <taxon>Dothideomycetes</taxon>
        <taxon>Pleosporomycetidae</taxon>
        <taxon>Mytilinidiales</taxon>
        <taxon>Mytilinidiaceae</taxon>
        <taxon>Lophium</taxon>
    </lineage>
</organism>
<feature type="region of interest" description="Disordered" evidence="5">
    <location>
        <begin position="53"/>
        <end position="81"/>
    </location>
</feature>
<accession>A0A6A6QLX1</accession>
<dbReference type="OrthoDB" id="5296287at2759"/>
<feature type="compositionally biased region" description="Polar residues" evidence="5">
    <location>
        <begin position="66"/>
        <end position="81"/>
    </location>
</feature>
<evidence type="ECO:0000259" key="6">
    <source>
        <dbReference type="PROSITE" id="PS50048"/>
    </source>
</evidence>
<proteinExistence type="predicted"/>
<dbReference type="InterPro" id="IPR051127">
    <property type="entry name" value="Fungal_SecMet_Regulators"/>
</dbReference>
<dbReference type="PANTHER" id="PTHR47424:SF15">
    <property type="entry name" value="ZN(II)2CYS6 TRANSCRIPTION FACTOR (EUROFUNG)"/>
    <property type="match status" value="1"/>
</dbReference>
<dbReference type="PANTHER" id="PTHR47424">
    <property type="entry name" value="REGULATORY PROTEIN GAL4"/>
    <property type="match status" value="1"/>
</dbReference>
<keyword evidence="1" id="KW-0479">Metal-binding</keyword>
<dbReference type="AlphaFoldDB" id="A0A6A6QLX1"/>
<keyword evidence="8" id="KW-1185">Reference proteome</keyword>